<keyword evidence="4" id="KW-0274">FAD</keyword>
<evidence type="ECO:0000256" key="1">
    <source>
        <dbReference type="ARBA" id="ARBA00001974"/>
    </source>
</evidence>
<sequence length="295" mass="33407">MTTPLKLQILPLRFVLRDIRVVHRYTKNMADLSGVKKERVLVVGAGVIGLTTALTLAEHGYRVRILAREFVACDDKSKLTSQVAAAFWGINTSPGCEEKKKNWCLYSYKKFVKLAENPQKTGVFIRELLFVYPHLIDMDPHTKETKSNFQKYLPGNPLRHDKNLLREKGLSLESGLQDAMSIHVPVIETDMFMYWLTQQCISKGIDFIQGTVDFLLENCDSLRRTQRADCIVNCTGLSARNLVQDHNVYPRLGVGLTLRNGDRMFPVPENCAIRGKIWYQDGAKAGEVAIVPRVP</sequence>
<dbReference type="Proteomes" id="UP000887567">
    <property type="component" value="Unplaced"/>
</dbReference>
<dbReference type="AlphaFoldDB" id="A0A913YRE3"/>
<protein>
    <recommendedName>
        <fullName evidence="6">FAD dependent oxidoreductase domain-containing protein</fullName>
    </recommendedName>
</protein>
<dbReference type="GO" id="GO:0005737">
    <property type="term" value="C:cytoplasm"/>
    <property type="evidence" value="ECO:0007669"/>
    <property type="project" value="TreeGrafter"/>
</dbReference>
<dbReference type="InterPro" id="IPR006076">
    <property type="entry name" value="FAD-dep_OxRdtase"/>
</dbReference>
<name>A0A913YRE3_EXADI</name>
<proteinExistence type="inferred from homology"/>
<reference evidence="7" key="1">
    <citation type="submission" date="2022-11" db="UniProtKB">
        <authorList>
            <consortium name="EnsemblMetazoa"/>
        </authorList>
    </citation>
    <scope>IDENTIFICATION</scope>
</reference>
<dbReference type="EnsemblMetazoa" id="XM_028661943.1">
    <property type="protein sequence ID" value="XP_028517744.1"/>
    <property type="gene ID" value="LOC110248305"/>
</dbReference>
<evidence type="ECO:0000313" key="7">
    <source>
        <dbReference type="EnsemblMetazoa" id="XP_028517744.1"/>
    </source>
</evidence>
<dbReference type="OrthoDB" id="2015447at2759"/>
<accession>A0A913YRE3</accession>
<dbReference type="PANTHER" id="PTHR11530:SF25">
    <property type="entry name" value="FAD DEPENDENT OXIDOREDUCTASE DOMAIN-CONTAINING PROTEIN"/>
    <property type="match status" value="1"/>
</dbReference>
<comment type="similarity">
    <text evidence="2">Belongs to the DAMOX/DASOX family.</text>
</comment>
<dbReference type="Gene3D" id="3.40.50.720">
    <property type="entry name" value="NAD(P)-binding Rossmann-like Domain"/>
    <property type="match status" value="2"/>
</dbReference>
<dbReference type="SUPFAM" id="SSF51971">
    <property type="entry name" value="Nucleotide-binding domain"/>
    <property type="match status" value="1"/>
</dbReference>
<evidence type="ECO:0000259" key="6">
    <source>
        <dbReference type="Pfam" id="PF01266"/>
    </source>
</evidence>
<dbReference type="Pfam" id="PF01266">
    <property type="entry name" value="DAO"/>
    <property type="match status" value="1"/>
</dbReference>
<keyword evidence="8" id="KW-1185">Reference proteome</keyword>
<keyword evidence="5" id="KW-0560">Oxidoreductase</keyword>
<dbReference type="GO" id="GO:0019478">
    <property type="term" value="P:D-amino acid catabolic process"/>
    <property type="evidence" value="ECO:0007669"/>
    <property type="project" value="TreeGrafter"/>
</dbReference>
<evidence type="ECO:0000256" key="3">
    <source>
        <dbReference type="ARBA" id="ARBA00022630"/>
    </source>
</evidence>
<feature type="domain" description="FAD dependent oxidoreductase" evidence="6">
    <location>
        <begin position="39"/>
        <end position="268"/>
    </location>
</feature>
<evidence type="ECO:0000256" key="4">
    <source>
        <dbReference type="ARBA" id="ARBA00022827"/>
    </source>
</evidence>
<comment type="cofactor">
    <cofactor evidence="1">
        <name>FAD</name>
        <dbReference type="ChEBI" id="CHEBI:57692"/>
    </cofactor>
</comment>
<dbReference type="InterPro" id="IPR023209">
    <property type="entry name" value="DAO"/>
</dbReference>
<dbReference type="PANTHER" id="PTHR11530">
    <property type="entry name" value="D-AMINO ACID OXIDASE"/>
    <property type="match status" value="1"/>
</dbReference>
<organism evidence="7 8">
    <name type="scientific">Exaiptasia diaphana</name>
    <name type="common">Tropical sea anemone</name>
    <name type="synonym">Aiptasia pulchella</name>
    <dbReference type="NCBI Taxonomy" id="2652724"/>
    <lineage>
        <taxon>Eukaryota</taxon>
        <taxon>Metazoa</taxon>
        <taxon>Cnidaria</taxon>
        <taxon>Anthozoa</taxon>
        <taxon>Hexacorallia</taxon>
        <taxon>Actiniaria</taxon>
        <taxon>Aiptasiidae</taxon>
        <taxon>Exaiptasia</taxon>
    </lineage>
</organism>
<dbReference type="GO" id="GO:0003884">
    <property type="term" value="F:D-amino-acid oxidase activity"/>
    <property type="evidence" value="ECO:0007669"/>
    <property type="project" value="InterPro"/>
</dbReference>
<dbReference type="RefSeq" id="XP_028517744.1">
    <property type="nucleotide sequence ID" value="XM_028661943.1"/>
</dbReference>
<evidence type="ECO:0000313" key="8">
    <source>
        <dbReference type="Proteomes" id="UP000887567"/>
    </source>
</evidence>
<dbReference type="GO" id="GO:0071949">
    <property type="term" value="F:FAD binding"/>
    <property type="evidence" value="ECO:0007669"/>
    <property type="project" value="InterPro"/>
</dbReference>
<dbReference type="GeneID" id="110248305"/>
<keyword evidence="3" id="KW-0285">Flavoprotein</keyword>
<evidence type="ECO:0000256" key="2">
    <source>
        <dbReference type="ARBA" id="ARBA00006730"/>
    </source>
</evidence>
<evidence type="ECO:0000256" key="5">
    <source>
        <dbReference type="ARBA" id="ARBA00023002"/>
    </source>
</evidence>